<feature type="transmembrane region" description="Helical" evidence="13">
    <location>
        <begin position="96"/>
        <end position="118"/>
    </location>
</feature>
<evidence type="ECO:0000256" key="12">
    <source>
        <dbReference type="SAM" id="MobiDB-lite"/>
    </source>
</evidence>
<keyword evidence="5" id="KW-0349">Heme</keyword>
<keyword evidence="3" id="KW-0813">Transport</keyword>
<feature type="transmembrane region" description="Helical" evidence="13">
    <location>
        <begin position="316"/>
        <end position="342"/>
    </location>
</feature>
<evidence type="ECO:0000256" key="8">
    <source>
        <dbReference type="ARBA" id="ARBA00022982"/>
    </source>
</evidence>
<reference evidence="14 15" key="1">
    <citation type="submission" date="2024-06" db="EMBL/GenBank/DDBJ databases">
        <title>Genomic Encyclopedia of Type Strains, Phase IV (KMG-IV): sequencing the most valuable type-strain genomes for metagenomic binning, comparative biology and taxonomic classification.</title>
        <authorList>
            <person name="Goeker M."/>
        </authorList>
    </citation>
    <scope>NUCLEOTIDE SEQUENCE [LARGE SCALE GENOMIC DNA]</scope>
    <source>
        <strain evidence="14 15">DSM 29846</strain>
    </source>
</reference>
<evidence type="ECO:0000256" key="2">
    <source>
        <dbReference type="ARBA" id="ARBA00009819"/>
    </source>
</evidence>
<evidence type="ECO:0000256" key="6">
    <source>
        <dbReference type="ARBA" id="ARBA00022692"/>
    </source>
</evidence>
<keyword evidence="6 13" id="KW-0812">Transmembrane</keyword>
<keyword evidence="11 13" id="KW-0472">Membrane</keyword>
<comment type="subcellular location">
    <subcellularLocation>
        <location evidence="1">Cell membrane</location>
        <topology evidence="1">Multi-pass membrane protein</topology>
    </subcellularLocation>
</comment>
<protein>
    <submittedName>
        <fullName evidence="14">Cytochrome bd-type quinol oxidase subunit 1</fullName>
    </submittedName>
</protein>
<accession>A0ABV2HX71</accession>
<evidence type="ECO:0000256" key="13">
    <source>
        <dbReference type="SAM" id="Phobius"/>
    </source>
</evidence>
<feature type="transmembrane region" description="Helical" evidence="13">
    <location>
        <begin position="218"/>
        <end position="236"/>
    </location>
</feature>
<name>A0ABV2HX71_9HYPH</name>
<keyword evidence="8" id="KW-0249">Electron transport</keyword>
<dbReference type="Proteomes" id="UP001549036">
    <property type="component" value="Unassembled WGS sequence"/>
</dbReference>
<evidence type="ECO:0000256" key="7">
    <source>
        <dbReference type="ARBA" id="ARBA00022723"/>
    </source>
</evidence>
<evidence type="ECO:0000256" key="5">
    <source>
        <dbReference type="ARBA" id="ARBA00022617"/>
    </source>
</evidence>
<dbReference type="InterPro" id="IPR002585">
    <property type="entry name" value="Cyt-d_ubiquinol_oxidase_su_1"/>
</dbReference>
<sequence>MELDPLLLSRLQFVWVIGWHILLPAFTVSLASYIALLEGMHFFTGQEIYFRISGFWIKIFSVAFGIGVVSGIVMPFQFGTNWSRYSDATANVLSPLFAYEGLTAFFLEAAFLGVLLFGRNLVPRWAHFVAALMVAFGTLLSSFWILSANSWMQTPVGYELVDGRFYPKDWFAIVFNPSFPYRFGHTVVGFYVTTAFVVVGVAAWLVRRGRSVPEGSRMLSMTLWLLTVLVPLQILLGDEHGLNTLEHQPTKLAAIEAHWETGRRVPLVLFALPDERNEANRYTVEVPLLGSLVLIHDLNGEIRGLKEWPRDQRPPVAIPFFAFRIMVGIGLLMLAMVAASWWLRWKGRLFDTSWYLQACQWVAPLGFVAAVYGRLSVSKGFFQLPSARRLRLASRKARHRLHCRSAVNVREMRKFPSLRAPRRHAVCANKIKRRVSSIEEEKVANTKSSAGNSERDMELPRYPCGNALSTAMQNPKFIQPVTVRAPAPKTPRRSSPTSMNARHFCFGSGGASVGRHIAPRSRPATMPARTKSPYRAFGGRSLWRRARLVFWSGSKRKTTVFVRSLADRPKDVLMSNPSRAFYTSSSGDRWLVGVGERDEIFVRHEPNRASGGQPSEVDIETFMARGPGSPEAKP</sequence>
<evidence type="ECO:0000256" key="4">
    <source>
        <dbReference type="ARBA" id="ARBA00022475"/>
    </source>
</evidence>
<proteinExistence type="inferred from homology"/>
<comment type="similarity">
    <text evidence="2">Belongs to the cytochrome ubiquinol oxidase subunit 1 family.</text>
</comment>
<feature type="region of interest" description="Disordered" evidence="12">
    <location>
        <begin position="605"/>
        <end position="634"/>
    </location>
</feature>
<feature type="transmembrane region" description="Helical" evidence="13">
    <location>
        <begin position="12"/>
        <end position="36"/>
    </location>
</feature>
<dbReference type="PANTHER" id="PTHR30365">
    <property type="entry name" value="CYTOCHROME D UBIQUINOL OXIDASE"/>
    <property type="match status" value="1"/>
</dbReference>
<organism evidence="14 15">
    <name type="scientific">Mesorhizobium shonense</name>
    <dbReference type="NCBI Taxonomy" id="1209948"/>
    <lineage>
        <taxon>Bacteria</taxon>
        <taxon>Pseudomonadati</taxon>
        <taxon>Pseudomonadota</taxon>
        <taxon>Alphaproteobacteria</taxon>
        <taxon>Hyphomicrobiales</taxon>
        <taxon>Phyllobacteriaceae</taxon>
        <taxon>Mesorhizobium</taxon>
    </lineage>
</organism>
<keyword evidence="4" id="KW-1003">Cell membrane</keyword>
<feature type="transmembrane region" description="Helical" evidence="13">
    <location>
        <begin position="125"/>
        <end position="146"/>
    </location>
</feature>
<evidence type="ECO:0000256" key="3">
    <source>
        <dbReference type="ARBA" id="ARBA00022448"/>
    </source>
</evidence>
<dbReference type="PANTHER" id="PTHR30365:SF14">
    <property type="entry name" value="CYTOCHROME BD MENAQUINOL OXIDASE SUBUNIT I-RELATED"/>
    <property type="match status" value="1"/>
</dbReference>
<evidence type="ECO:0000313" key="15">
    <source>
        <dbReference type="Proteomes" id="UP001549036"/>
    </source>
</evidence>
<evidence type="ECO:0000256" key="10">
    <source>
        <dbReference type="ARBA" id="ARBA00023004"/>
    </source>
</evidence>
<dbReference type="EMBL" id="JBEPLM010000007">
    <property type="protein sequence ID" value="MET3594697.1"/>
    <property type="molecule type" value="Genomic_DNA"/>
</dbReference>
<keyword evidence="7" id="KW-0479">Metal-binding</keyword>
<keyword evidence="15" id="KW-1185">Reference proteome</keyword>
<evidence type="ECO:0000256" key="9">
    <source>
        <dbReference type="ARBA" id="ARBA00022989"/>
    </source>
</evidence>
<feature type="transmembrane region" description="Helical" evidence="13">
    <location>
        <begin position="188"/>
        <end position="206"/>
    </location>
</feature>
<comment type="caution">
    <text evidence="14">The sequence shown here is derived from an EMBL/GenBank/DDBJ whole genome shotgun (WGS) entry which is preliminary data.</text>
</comment>
<dbReference type="Pfam" id="PF01654">
    <property type="entry name" value="Cyt_bd_oxida_I"/>
    <property type="match status" value="1"/>
</dbReference>
<feature type="transmembrane region" description="Helical" evidence="13">
    <location>
        <begin position="354"/>
        <end position="375"/>
    </location>
</feature>
<evidence type="ECO:0000256" key="11">
    <source>
        <dbReference type="ARBA" id="ARBA00023136"/>
    </source>
</evidence>
<gene>
    <name evidence="14" type="ORF">ABID26_004105</name>
</gene>
<keyword evidence="10" id="KW-0408">Iron</keyword>
<feature type="transmembrane region" description="Helical" evidence="13">
    <location>
        <begin position="48"/>
        <end position="76"/>
    </location>
</feature>
<evidence type="ECO:0000313" key="14">
    <source>
        <dbReference type="EMBL" id="MET3594697.1"/>
    </source>
</evidence>
<evidence type="ECO:0000256" key="1">
    <source>
        <dbReference type="ARBA" id="ARBA00004651"/>
    </source>
</evidence>
<keyword evidence="9 13" id="KW-1133">Transmembrane helix</keyword>